<accession>A0ABN4A8P0</accession>
<dbReference type="Pfam" id="PF19834">
    <property type="entry name" value="DUF6314"/>
    <property type="match status" value="1"/>
</dbReference>
<name>A0ABN4A8P0_RICCA</name>
<keyword evidence="3" id="KW-1185">Reference proteome</keyword>
<proteinExistence type="predicted"/>
<dbReference type="EMBL" id="CP003304">
    <property type="protein sequence ID" value="AFB20919.1"/>
    <property type="molecule type" value="Genomic_DNA"/>
</dbReference>
<dbReference type="Proteomes" id="UP000007878">
    <property type="component" value="Chromosome"/>
</dbReference>
<organism evidence="2 3">
    <name type="scientific">Rickettsia canadensis str. CA410</name>
    <dbReference type="NCBI Taxonomy" id="1105107"/>
    <lineage>
        <taxon>Bacteria</taxon>
        <taxon>Pseudomonadati</taxon>
        <taxon>Pseudomonadota</taxon>
        <taxon>Alphaproteobacteria</taxon>
        <taxon>Rickettsiales</taxon>
        <taxon>Rickettsiaceae</taxon>
        <taxon>Rickettsieae</taxon>
        <taxon>Rickettsia</taxon>
        <taxon>belli group</taxon>
    </lineage>
</organism>
<evidence type="ECO:0000313" key="2">
    <source>
        <dbReference type="EMBL" id="AFB20919.1"/>
    </source>
</evidence>
<evidence type="ECO:0000313" key="3">
    <source>
        <dbReference type="Proteomes" id="UP000007878"/>
    </source>
</evidence>
<dbReference type="RefSeq" id="WP_014363759.1">
    <property type="nucleotide sequence ID" value="NC_016929.1"/>
</dbReference>
<sequence length="94" mass="11652">MPSKNYFVKELVLRLSGQYQIKRIIDNHGYGKWVAYFLPESLNELIYKEELKIHYHDYDHQISANKEYRYLFKNSNITKYFIAHENSLFYRFYR</sequence>
<dbReference type="InterPro" id="IPR045632">
    <property type="entry name" value="DUF6314"/>
</dbReference>
<evidence type="ECO:0000259" key="1">
    <source>
        <dbReference type="Pfam" id="PF19834"/>
    </source>
</evidence>
<protein>
    <recommendedName>
        <fullName evidence="1">DUF6314 domain-containing protein</fullName>
    </recommendedName>
</protein>
<gene>
    <name evidence="2" type="ORF">RCA_01710</name>
</gene>
<reference evidence="3" key="1">
    <citation type="submission" date="2012-02" db="EMBL/GenBank/DDBJ databases">
        <title>Complete genome sequence of Rickettsia parkeri strain Portsmouth.</title>
        <authorList>
            <person name="Johnson S.L."/>
            <person name="Munk A.C."/>
            <person name="Han S."/>
            <person name="Bruce D.C."/>
            <person name="Dasch G.A."/>
        </authorList>
    </citation>
    <scope>NUCLEOTIDE SEQUENCE [LARGE SCALE GENOMIC DNA]</scope>
    <source>
        <strain evidence="3">CA410</strain>
    </source>
</reference>
<feature type="domain" description="DUF6314" evidence="1">
    <location>
        <begin position="15"/>
        <end position="92"/>
    </location>
</feature>